<dbReference type="GeneID" id="41321380"/>
<dbReference type="SUPFAM" id="SSF52016">
    <property type="entry name" value="LeuD/IlvD-like"/>
    <property type="match status" value="1"/>
</dbReference>
<dbReference type="GO" id="GO:0003861">
    <property type="term" value="F:3-isopropylmalate dehydratase activity"/>
    <property type="evidence" value="ECO:0007669"/>
    <property type="project" value="UniProtKB-UniRule"/>
</dbReference>
<organism evidence="5 6">
    <name type="scientific">Methanomethylophilus alvi</name>
    <dbReference type="NCBI Taxonomy" id="1291540"/>
    <lineage>
        <taxon>Archaea</taxon>
        <taxon>Methanobacteriati</taxon>
        <taxon>Thermoplasmatota</taxon>
        <taxon>Thermoplasmata</taxon>
        <taxon>Methanomassiliicoccales</taxon>
        <taxon>Methanomethylophilaceae</taxon>
        <taxon>Methanomethylophilus</taxon>
    </lineage>
</organism>
<feature type="domain" description="Aconitase A/isopropylmalate dehydratase small subunit swivel" evidence="4">
    <location>
        <begin position="55"/>
        <end position="109"/>
    </location>
</feature>
<dbReference type="AlphaFoldDB" id="A0A3G3IFW1"/>
<reference evidence="5 6" key="1">
    <citation type="submission" date="2016-10" db="EMBL/GenBank/DDBJ databases">
        <title>Complete genome of the TMA-utilizing, human hosted archaeon Methanomethylophilus alvus Gen. nov, sp. nov., strain Mx-05, derived from a pure culture.</title>
        <authorList>
            <person name="Brugere J.-F."/>
            <person name="Ben Hania W."/>
            <person name="Chaudhary P.P."/>
            <person name="Gaci N."/>
            <person name="Borrel G."/>
            <person name="Cao Van Tuat L."/>
            <person name="Fardeau M.-L."/>
            <person name="Harris H.M.B."/>
            <person name="O'Toole P.W."/>
            <person name="Ollivier B."/>
        </authorList>
    </citation>
    <scope>NUCLEOTIDE SEQUENCE [LARGE SCALE GENOMIC DNA]</scope>
    <source>
        <strain evidence="5 6">Mx-05</strain>
    </source>
</reference>
<sequence length="163" mass="17823">MVSKTVEGKVWRFGDDVDTDQIIPAERLVSTNLDHLNDFIFEKVRPGFGPMVGKGDILVAGKNFGCGSSREHAPLSLMEAGFSCIVAESFARIFYRNSMNIGLLLVECKTDAKEGDVVKVSIGDGTVTDETSGEQWTFEKYPPFIAQLIDAGGIVNLVKEGRF</sequence>
<dbReference type="InterPro" id="IPR033940">
    <property type="entry name" value="IPMI_Swivel"/>
</dbReference>
<evidence type="ECO:0000259" key="4">
    <source>
        <dbReference type="Pfam" id="PF00694"/>
    </source>
</evidence>
<evidence type="ECO:0000256" key="3">
    <source>
        <dbReference type="HAMAP-Rule" id="MF_01032"/>
    </source>
</evidence>
<dbReference type="HAMAP" id="MF_01032">
    <property type="entry name" value="LeuD_type2"/>
    <property type="match status" value="1"/>
</dbReference>
<protein>
    <recommendedName>
        <fullName evidence="3">3-isopropylmalate dehydratase small subunit</fullName>
        <ecNumber evidence="3">4.2.1.33</ecNumber>
    </recommendedName>
    <alternativeName>
        <fullName evidence="3">Alpha-IPM isomerase</fullName>
        <shortName evidence="3">IPMI</shortName>
    </alternativeName>
    <alternativeName>
        <fullName evidence="3">Isopropylmalate isomerase</fullName>
    </alternativeName>
</protein>
<dbReference type="GO" id="GO:0009098">
    <property type="term" value="P:L-leucine biosynthetic process"/>
    <property type="evidence" value="ECO:0007669"/>
    <property type="project" value="UniProtKB-UniRule"/>
</dbReference>
<dbReference type="PANTHER" id="PTHR43345">
    <property type="entry name" value="3-ISOPROPYLMALATE DEHYDRATASE SMALL SUBUNIT 2-RELATED-RELATED"/>
    <property type="match status" value="1"/>
</dbReference>
<keyword evidence="3" id="KW-0100">Branched-chain amino acid biosynthesis</keyword>
<comment type="similarity">
    <text evidence="1 3">Belongs to the LeuD family. LeuD type 2 subfamily.</text>
</comment>
<comment type="catalytic activity">
    <reaction evidence="3">
        <text>(2R,3S)-3-isopropylmalate = (2S)-2-isopropylmalate</text>
        <dbReference type="Rhea" id="RHEA:32287"/>
        <dbReference type="ChEBI" id="CHEBI:1178"/>
        <dbReference type="ChEBI" id="CHEBI:35121"/>
        <dbReference type="EC" id="4.2.1.33"/>
    </reaction>
</comment>
<dbReference type="PANTHER" id="PTHR43345:SF2">
    <property type="entry name" value="3-ISOPROPYLMALATE DEHYDRATASE SMALL SUBUNIT 1"/>
    <property type="match status" value="1"/>
</dbReference>
<proteinExistence type="inferred from homology"/>
<dbReference type="UniPathway" id="UPA00048">
    <property type="reaction ID" value="UER00071"/>
</dbReference>
<dbReference type="EMBL" id="CP017686">
    <property type="protein sequence ID" value="AYQ54753.1"/>
    <property type="molecule type" value="Genomic_DNA"/>
</dbReference>
<gene>
    <name evidence="3" type="primary">leuD</name>
    <name evidence="5" type="ORF">BKD89_02890</name>
</gene>
<dbReference type="RefSeq" id="WP_015504477.1">
    <property type="nucleotide sequence ID" value="NZ_CAYARL010000033.1"/>
</dbReference>
<keyword evidence="3" id="KW-0028">Amino-acid biosynthesis</keyword>
<dbReference type="EC" id="4.2.1.33" evidence="3"/>
<dbReference type="InterPro" id="IPR011827">
    <property type="entry name" value="LeuD_type2/HacB/DmdB"/>
</dbReference>
<dbReference type="Proteomes" id="UP000273278">
    <property type="component" value="Chromosome"/>
</dbReference>
<name>A0A3G3IFW1_9ARCH</name>
<evidence type="ECO:0000256" key="1">
    <source>
        <dbReference type="ARBA" id="ARBA00009869"/>
    </source>
</evidence>
<keyword evidence="2 3" id="KW-0456">Lyase</keyword>
<dbReference type="InterPro" id="IPR050075">
    <property type="entry name" value="LeuD"/>
</dbReference>
<comment type="function">
    <text evidence="3">Catalyzes the isomerization between 2-isopropylmalate and 3-isopropylmalate, via the formation of 2-isopropylmaleate.</text>
</comment>
<comment type="subunit">
    <text evidence="3">Heterodimer of LeuC and LeuD.</text>
</comment>
<dbReference type="Gene3D" id="3.20.19.10">
    <property type="entry name" value="Aconitase, domain 4"/>
    <property type="match status" value="1"/>
</dbReference>
<evidence type="ECO:0000313" key="5">
    <source>
        <dbReference type="EMBL" id="AYQ54753.1"/>
    </source>
</evidence>
<dbReference type="InterPro" id="IPR000573">
    <property type="entry name" value="AconitaseA/IPMdHydase_ssu_swvl"/>
</dbReference>
<keyword evidence="3" id="KW-0432">Leucine biosynthesis</keyword>
<dbReference type="Pfam" id="PF00694">
    <property type="entry name" value="Aconitase_C"/>
    <property type="match status" value="1"/>
</dbReference>
<dbReference type="CDD" id="cd01577">
    <property type="entry name" value="IPMI_Swivel"/>
    <property type="match status" value="1"/>
</dbReference>
<dbReference type="NCBIfam" id="TIGR02087">
    <property type="entry name" value="LEUD_arch"/>
    <property type="match status" value="1"/>
</dbReference>
<accession>A0A3G3IFW1</accession>
<evidence type="ECO:0000313" key="6">
    <source>
        <dbReference type="Proteomes" id="UP000273278"/>
    </source>
</evidence>
<comment type="pathway">
    <text evidence="3">Amino-acid biosynthesis; L-leucine biosynthesis; L-leucine from 3-methyl-2-oxobutanoate: step 2/4.</text>
</comment>
<dbReference type="InterPro" id="IPR015928">
    <property type="entry name" value="Aconitase/3IPM_dehydase_swvl"/>
</dbReference>
<dbReference type="OMA" id="QTFAFHY"/>
<evidence type="ECO:0000256" key="2">
    <source>
        <dbReference type="ARBA" id="ARBA00023239"/>
    </source>
</evidence>